<feature type="transmembrane region" description="Helical" evidence="7">
    <location>
        <begin position="375"/>
        <end position="399"/>
    </location>
</feature>
<dbReference type="GO" id="GO:0055085">
    <property type="term" value="P:transmembrane transport"/>
    <property type="evidence" value="ECO:0007669"/>
    <property type="project" value="InterPro"/>
</dbReference>
<organism evidence="9 10">
    <name type="scientific">Cohnella rhizosphaerae</name>
    <dbReference type="NCBI Taxonomy" id="1457232"/>
    <lineage>
        <taxon>Bacteria</taxon>
        <taxon>Bacillati</taxon>
        <taxon>Bacillota</taxon>
        <taxon>Bacilli</taxon>
        <taxon>Bacillales</taxon>
        <taxon>Paenibacillaceae</taxon>
        <taxon>Cohnella</taxon>
    </lineage>
</organism>
<accession>A0A9X4QW51</accession>
<keyword evidence="2 7" id="KW-0813">Transport</keyword>
<dbReference type="GO" id="GO:0005886">
    <property type="term" value="C:plasma membrane"/>
    <property type="evidence" value="ECO:0007669"/>
    <property type="project" value="UniProtKB-SubCell"/>
</dbReference>
<feature type="transmembrane region" description="Helical" evidence="7">
    <location>
        <begin position="281"/>
        <end position="302"/>
    </location>
</feature>
<feature type="domain" description="ABC transmembrane type-1" evidence="8">
    <location>
        <begin position="46"/>
        <end position="303"/>
    </location>
</feature>
<feature type="transmembrane region" description="Helical" evidence="7">
    <location>
        <begin position="339"/>
        <end position="363"/>
    </location>
</feature>
<feature type="transmembrane region" description="Helical" evidence="7">
    <location>
        <begin position="515"/>
        <end position="534"/>
    </location>
</feature>
<feature type="transmembrane region" description="Helical" evidence="7">
    <location>
        <begin position="411"/>
        <end position="433"/>
    </location>
</feature>
<evidence type="ECO:0000256" key="3">
    <source>
        <dbReference type="ARBA" id="ARBA00022475"/>
    </source>
</evidence>
<sequence length="549" mass="61628">MFWVFPILKLFQYSITDYNGYVQKFNYVGLSNFKTLFHEEILGLSVRNTLIYTFVTVILGNIVALAIAFLLNANIRAKGLYRSAFYIPTLFSAIVVGFIWSYVYMPDEGLIASFLHKIGLNGVDTNFLGSYDKALYSIIAVDIWKNIGTSTIIFLAGLQTVPMDLIEAGKIDGAGRWKLVRFIKIPLLATSVTINVTLSVINGLKAFDYPFVMTNGGPGHVDQHAYLRHVQNGVHRPVVRQSFGARHHLVRAHHRHHRRLRLYAEQKGDLRMTSATLAKRSFTHIALLALVFVNLVPLIIVLSSSLRSPKNMTDPLNWFNEFTFASFRSAFTRMHFPTALWNSVVLTGVSVVFVVLLAAMAAYPMARIRSRTSKFLYIFFLSGLVVPGQMVLIPIIQMIKSFGIPMNQYTPILMFITCSLPFSTFLYTGFIRSGVPEELEEAAHIDGAGMFRRYWQIVFPLLLPVTVSVVITQGVWIWNDYFFNMVFITKTLAAPLPVAMLGFLGDQQNPAQWNVLFAACILCALPLLLAFLALQKYFVGGMTVGAVKG</sequence>
<dbReference type="PANTHER" id="PTHR43744:SF8">
    <property type="entry name" value="SN-GLYCEROL-3-PHOSPHATE TRANSPORT SYSTEM PERMEASE PROTEIN UGPE"/>
    <property type="match status" value="1"/>
</dbReference>
<keyword evidence="3" id="KW-1003">Cell membrane</keyword>
<dbReference type="SUPFAM" id="SSF161098">
    <property type="entry name" value="MetI-like"/>
    <property type="match status" value="2"/>
</dbReference>
<reference evidence="9" key="1">
    <citation type="submission" date="2022-10" db="EMBL/GenBank/DDBJ databases">
        <title>Comparative genomic analysis of Cohnella hashimotonis sp. nov., isolated from the International Space Station.</title>
        <authorList>
            <person name="Simpson A."/>
            <person name="Venkateswaran K."/>
        </authorList>
    </citation>
    <scope>NUCLEOTIDE SEQUENCE</scope>
    <source>
        <strain evidence="9">DSM 28161</strain>
    </source>
</reference>
<feature type="transmembrane region" description="Helical" evidence="7">
    <location>
        <begin position="482"/>
        <end position="503"/>
    </location>
</feature>
<comment type="caution">
    <text evidence="9">The sequence shown here is derived from an EMBL/GenBank/DDBJ whole genome shotgun (WGS) entry which is preliminary data.</text>
</comment>
<name>A0A9X4QW51_9BACL</name>
<evidence type="ECO:0000313" key="9">
    <source>
        <dbReference type="EMBL" id="MDG0814061.1"/>
    </source>
</evidence>
<evidence type="ECO:0000256" key="5">
    <source>
        <dbReference type="ARBA" id="ARBA00022989"/>
    </source>
</evidence>
<evidence type="ECO:0000313" key="10">
    <source>
        <dbReference type="Proteomes" id="UP001153404"/>
    </source>
</evidence>
<keyword evidence="4 7" id="KW-0812">Transmembrane</keyword>
<feature type="transmembrane region" description="Helical" evidence="7">
    <location>
        <begin position="50"/>
        <end position="71"/>
    </location>
</feature>
<evidence type="ECO:0000259" key="8">
    <source>
        <dbReference type="PROSITE" id="PS50928"/>
    </source>
</evidence>
<evidence type="ECO:0000256" key="4">
    <source>
        <dbReference type="ARBA" id="ARBA00022692"/>
    </source>
</evidence>
<keyword evidence="10" id="KW-1185">Reference proteome</keyword>
<evidence type="ECO:0000256" key="7">
    <source>
        <dbReference type="RuleBase" id="RU363032"/>
    </source>
</evidence>
<dbReference type="EMBL" id="JAPDIA010000009">
    <property type="protein sequence ID" value="MDG0814061.1"/>
    <property type="molecule type" value="Genomic_DNA"/>
</dbReference>
<protein>
    <submittedName>
        <fullName evidence="9">ABC transporter permease subunit</fullName>
    </submittedName>
</protein>
<dbReference type="Proteomes" id="UP001153404">
    <property type="component" value="Unassembled WGS sequence"/>
</dbReference>
<comment type="similarity">
    <text evidence="7">Belongs to the binding-protein-dependent transport system permease family.</text>
</comment>
<dbReference type="Gene3D" id="1.10.3720.10">
    <property type="entry name" value="MetI-like"/>
    <property type="match status" value="2"/>
</dbReference>
<dbReference type="PROSITE" id="PS50928">
    <property type="entry name" value="ABC_TM1"/>
    <property type="match status" value="2"/>
</dbReference>
<feature type="transmembrane region" description="Helical" evidence="7">
    <location>
        <begin position="454"/>
        <end position="476"/>
    </location>
</feature>
<dbReference type="InterPro" id="IPR000515">
    <property type="entry name" value="MetI-like"/>
</dbReference>
<keyword evidence="5 7" id="KW-1133">Transmembrane helix</keyword>
<evidence type="ECO:0000256" key="1">
    <source>
        <dbReference type="ARBA" id="ARBA00004651"/>
    </source>
</evidence>
<evidence type="ECO:0000256" key="2">
    <source>
        <dbReference type="ARBA" id="ARBA00022448"/>
    </source>
</evidence>
<dbReference type="RefSeq" id="WP_277538680.1">
    <property type="nucleotide sequence ID" value="NZ_JAPDIA010000009.1"/>
</dbReference>
<feature type="transmembrane region" description="Helical" evidence="7">
    <location>
        <begin position="83"/>
        <end position="105"/>
    </location>
</feature>
<feature type="domain" description="ABC transmembrane type-1" evidence="8">
    <location>
        <begin position="340"/>
        <end position="534"/>
    </location>
</feature>
<proteinExistence type="inferred from homology"/>
<gene>
    <name evidence="9" type="ORF">OMP40_35830</name>
</gene>
<evidence type="ECO:0000256" key="6">
    <source>
        <dbReference type="ARBA" id="ARBA00023136"/>
    </source>
</evidence>
<dbReference type="PANTHER" id="PTHR43744">
    <property type="entry name" value="ABC TRANSPORTER PERMEASE PROTEIN MG189-RELATED-RELATED"/>
    <property type="match status" value="1"/>
</dbReference>
<keyword evidence="6 7" id="KW-0472">Membrane</keyword>
<comment type="subcellular location">
    <subcellularLocation>
        <location evidence="1 7">Cell membrane</location>
        <topology evidence="1 7">Multi-pass membrane protein</topology>
    </subcellularLocation>
</comment>
<dbReference type="CDD" id="cd06261">
    <property type="entry name" value="TM_PBP2"/>
    <property type="match status" value="2"/>
</dbReference>
<dbReference type="AlphaFoldDB" id="A0A9X4QW51"/>
<dbReference type="Pfam" id="PF00528">
    <property type="entry name" value="BPD_transp_1"/>
    <property type="match status" value="2"/>
</dbReference>
<dbReference type="InterPro" id="IPR035906">
    <property type="entry name" value="MetI-like_sf"/>
</dbReference>